<evidence type="ECO:0000313" key="2">
    <source>
        <dbReference type="Proteomes" id="UP000237846"/>
    </source>
</evidence>
<dbReference type="AlphaFoldDB" id="A0A2T0PVP6"/>
<proteinExistence type="predicted"/>
<dbReference type="Proteomes" id="UP000237846">
    <property type="component" value="Unassembled WGS sequence"/>
</dbReference>
<evidence type="ECO:0008006" key="3">
    <source>
        <dbReference type="Google" id="ProtNLM"/>
    </source>
</evidence>
<protein>
    <recommendedName>
        <fullName evidence="3">Holliday junction resolvase</fullName>
    </recommendedName>
</protein>
<comment type="caution">
    <text evidence="1">The sequence shown here is derived from an EMBL/GenBank/DDBJ whole genome shotgun (WGS) entry which is preliminary data.</text>
</comment>
<reference evidence="1 2" key="1">
    <citation type="submission" date="2018-03" db="EMBL/GenBank/DDBJ databases">
        <title>Genomic Encyclopedia of Archaeal and Bacterial Type Strains, Phase II (KMG-II): from individual species to whole genera.</title>
        <authorList>
            <person name="Goeker M."/>
        </authorList>
    </citation>
    <scope>NUCLEOTIDE SEQUENCE [LARGE SCALE GENOMIC DNA]</scope>
    <source>
        <strain evidence="1 2">DSM 45601</strain>
    </source>
</reference>
<accession>A0A2T0PVP6</accession>
<organism evidence="1 2">
    <name type="scientific">Allonocardiopsis opalescens</name>
    <dbReference type="NCBI Taxonomy" id="1144618"/>
    <lineage>
        <taxon>Bacteria</taxon>
        <taxon>Bacillati</taxon>
        <taxon>Actinomycetota</taxon>
        <taxon>Actinomycetes</taxon>
        <taxon>Streptosporangiales</taxon>
        <taxon>Allonocardiopsis</taxon>
    </lineage>
</organism>
<gene>
    <name evidence="1" type="ORF">CLV72_109211</name>
</gene>
<sequence length="118" mass="12195">MTTHRKRRGAETQRAVAAYLAENGWGYATDAGAGRGGVDILGTPGLDIEVKARRDLSLMAWLRQAAGTGGGLPIVVHRPDGMGLASVDLWPATLHLGQLVPVLRAAGYGDPLPGDGAA</sequence>
<name>A0A2T0PVP6_9ACTN</name>
<evidence type="ECO:0000313" key="1">
    <source>
        <dbReference type="EMBL" id="PRX95602.1"/>
    </source>
</evidence>
<dbReference type="EMBL" id="PVZC01000009">
    <property type="protein sequence ID" value="PRX95602.1"/>
    <property type="molecule type" value="Genomic_DNA"/>
</dbReference>
<keyword evidence="2" id="KW-1185">Reference proteome</keyword>